<gene>
    <name evidence="12" type="ORF">Prum_100900</name>
</gene>
<evidence type="ECO:0000256" key="1">
    <source>
        <dbReference type="ARBA" id="ARBA00001947"/>
    </source>
</evidence>
<dbReference type="InterPro" id="IPR013154">
    <property type="entry name" value="ADH-like_N"/>
</dbReference>
<evidence type="ECO:0000259" key="11">
    <source>
        <dbReference type="Pfam" id="PF08240"/>
    </source>
</evidence>
<keyword evidence="4 9" id="KW-0479">Metal-binding</keyword>
<dbReference type="PROSITE" id="PS00059">
    <property type="entry name" value="ADH_ZINC"/>
    <property type="match status" value="1"/>
</dbReference>
<evidence type="ECO:0000313" key="12">
    <source>
        <dbReference type="EMBL" id="GFJ96448.1"/>
    </source>
</evidence>
<dbReference type="SUPFAM" id="SSF51735">
    <property type="entry name" value="NAD(P)-binding Rossmann-fold domains"/>
    <property type="match status" value="1"/>
</dbReference>
<comment type="catalytic activity">
    <reaction evidence="7">
        <text>a secondary alcohol + NAD(+) = a ketone + NADH + H(+)</text>
        <dbReference type="Rhea" id="RHEA:10740"/>
        <dbReference type="ChEBI" id="CHEBI:15378"/>
        <dbReference type="ChEBI" id="CHEBI:17087"/>
        <dbReference type="ChEBI" id="CHEBI:35681"/>
        <dbReference type="ChEBI" id="CHEBI:57540"/>
        <dbReference type="ChEBI" id="CHEBI:57945"/>
        <dbReference type="EC" id="1.1.1.1"/>
    </reaction>
</comment>
<comment type="caution">
    <text evidence="12">The sequence shown here is derived from an EMBL/GenBank/DDBJ whole genome shotgun (WGS) entry which is preliminary data.</text>
</comment>
<evidence type="ECO:0000313" key="13">
    <source>
        <dbReference type="Proteomes" id="UP000482960"/>
    </source>
</evidence>
<evidence type="ECO:0000256" key="3">
    <source>
        <dbReference type="ARBA" id="ARBA00013190"/>
    </source>
</evidence>
<accession>A0A6V8LNK5</accession>
<feature type="domain" description="Alcohol dehydrogenase-like C-terminal" evidence="10">
    <location>
        <begin position="184"/>
        <end position="309"/>
    </location>
</feature>
<keyword evidence="5 9" id="KW-0862">Zinc</keyword>
<evidence type="ECO:0000259" key="10">
    <source>
        <dbReference type="Pfam" id="PF00107"/>
    </source>
</evidence>
<dbReference type="Pfam" id="PF08240">
    <property type="entry name" value="ADH_N"/>
    <property type="match status" value="1"/>
</dbReference>
<dbReference type="PANTHER" id="PTHR42940:SF8">
    <property type="entry name" value="VACUOLAR PROTEIN SORTING-ASSOCIATED PROTEIN 11"/>
    <property type="match status" value="1"/>
</dbReference>
<organism evidence="12 13">
    <name type="scientific">Phytohabitans rumicis</name>
    <dbReference type="NCBI Taxonomy" id="1076125"/>
    <lineage>
        <taxon>Bacteria</taxon>
        <taxon>Bacillati</taxon>
        <taxon>Actinomycetota</taxon>
        <taxon>Actinomycetes</taxon>
        <taxon>Micromonosporales</taxon>
        <taxon>Micromonosporaceae</taxon>
    </lineage>
</organism>
<reference evidence="12 13" key="1">
    <citation type="submission" date="2020-03" db="EMBL/GenBank/DDBJ databases">
        <title>Whole genome shotgun sequence of Phytohabitans rumicis NBRC 108638.</title>
        <authorList>
            <person name="Komaki H."/>
            <person name="Tamura T."/>
        </authorList>
    </citation>
    <scope>NUCLEOTIDE SEQUENCE [LARGE SCALE GENOMIC DNA]</scope>
    <source>
        <strain evidence="12 13">NBRC 108638</strain>
    </source>
</reference>
<reference evidence="12 13" key="2">
    <citation type="submission" date="2020-03" db="EMBL/GenBank/DDBJ databases">
        <authorList>
            <person name="Ichikawa N."/>
            <person name="Kimura A."/>
            <person name="Kitahashi Y."/>
            <person name="Uohara A."/>
        </authorList>
    </citation>
    <scope>NUCLEOTIDE SEQUENCE [LARGE SCALE GENOMIC DNA]</scope>
    <source>
        <strain evidence="12 13">NBRC 108638</strain>
    </source>
</reference>
<dbReference type="EMBL" id="BLPG01000002">
    <property type="protein sequence ID" value="GFJ96448.1"/>
    <property type="molecule type" value="Genomic_DNA"/>
</dbReference>
<dbReference type="GO" id="GO:0008270">
    <property type="term" value="F:zinc ion binding"/>
    <property type="evidence" value="ECO:0007669"/>
    <property type="project" value="InterPro"/>
</dbReference>
<evidence type="ECO:0000256" key="9">
    <source>
        <dbReference type="RuleBase" id="RU361277"/>
    </source>
</evidence>
<dbReference type="Proteomes" id="UP000482960">
    <property type="component" value="Unassembled WGS sequence"/>
</dbReference>
<dbReference type="InterPro" id="IPR013149">
    <property type="entry name" value="ADH-like_C"/>
</dbReference>
<evidence type="ECO:0000256" key="2">
    <source>
        <dbReference type="ARBA" id="ARBA00008072"/>
    </source>
</evidence>
<dbReference type="Gene3D" id="3.40.50.720">
    <property type="entry name" value="NAD(P)-binding Rossmann-like Domain"/>
    <property type="match status" value="1"/>
</dbReference>
<dbReference type="EC" id="1.1.1.1" evidence="3"/>
<evidence type="ECO:0000256" key="6">
    <source>
        <dbReference type="ARBA" id="ARBA00023002"/>
    </source>
</evidence>
<dbReference type="GO" id="GO:0004022">
    <property type="term" value="F:alcohol dehydrogenase (NAD+) activity"/>
    <property type="evidence" value="ECO:0007669"/>
    <property type="project" value="UniProtKB-EC"/>
</dbReference>
<comment type="similarity">
    <text evidence="2 9">Belongs to the zinc-containing alcohol dehydrogenase family.</text>
</comment>
<comment type="cofactor">
    <cofactor evidence="1 9">
        <name>Zn(2+)</name>
        <dbReference type="ChEBI" id="CHEBI:29105"/>
    </cofactor>
</comment>
<dbReference type="InterPro" id="IPR036291">
    <property type="entry name" value="NAD(P)-bd_dom_sf"/>
</dbReference>
<protein>
    <recommendedName>
        <fullName evidence="3">alcohol dehydrogenase</fullName>
        <ecNumber evidence="3">1.1.1.1</ecNumber>
    </recommendedName>
</protein>
<evidence type="ECO:0000256" key="7">
    <source>
        <dbReference type="ARBA" id="ARBA00049164"/>
    </source>
</evidence>
<name>A0A6V8LNK5_9ACTN</name>
<evidence type="ECO:0000256" key="5">
    <source>
        <dbReference type="ARBA" id="ARBA00022833"/>
    </source>
</evidence>
<dbReference type="Gene3D" id="3.90.180.10">
    <property type="entry name" value="Medium-chain alcohol dehydrogenases, catalytic domain"/>
    <property type="match status" value="1"/>
</dbReference>
<sequence>MTETMRAYRMTEWTAPPRAVEVDVPSPGPGQVLVRVAGCGLCRSDLTMRQIPRVAGERLGWAMPFTLGHETAGRIAALGAGAGGLSEGDAVALVSATSCGSCWFCVRGLDNSCPQGTTGRGYGRDGGLADYVLADRRALLPLGSLDPRHAGPLTDAGATAYHAVRRALPRIAPGGTAVVLGAGGLGAFAVQFLRVLTAARVVAVDPSEDRLAYARAIGAHEALPGVDGSTVGQLRRLTERRGADAVLDFVGTDATIAAGVASVRPGGAFGLVGSAGGGLATGWFGALPRDGEVYTFQGASIADAQEVIGLAGAGLIQNEVEEFSFDRAGDAYAGLAAGTLKGRAVVVLD</sequence>
<dbReference type="SUPFAM" id="SSF50129">
    <property type="entry name" value="GroES-like"/>
    <property type="match status" value="1"/>
</dbReference>
<evidence type="ECO:0000256" key="4">
    <source>
        <dbReference type="ARBA" id="ARBA00022723"/>
    </source>
</evidence>
<dbReference type="PANTHER" id="PTHR42940">
    <property type="entry name" value="ALCOHOL DEHYDROGENASE 1-RELATED"/>
    <property type="match status" value="1"/>
</dbReference>
<keyword evidence="6" id="KW-0560">Oxidoreductase</keyword>
<dbReference type="InterPro" id="IPR002328">
    <property type="entry name" value="ADH_Zn_CS"/>
</dbReference>
<dbReference type="AlphaFoldDB" id="A0A6V8LNK5"/>
<dbReference type="RefSeq" id="WP_246278817.1">
    <property type="nucleotide sequence ID" value="NZ_BAABJB010000037.1"/>
</dbReference>
<feature type="domain" description="Alcohol dehydrogenase-like N-terminal" evidence="11">
    <location>
        <begin position="28"/>
        <end position="142"/>
    </location>
</feature>
<dbReference type="Pfam" id="PF00107">
    <property type="entry name" value="ADH_zinc_N"/>
    <property type="match status" value="1"/>
</dbReference>
<evidence type="ECO:0000256" key="8">
    <source>
        <dbReference type="ARBA" id="ARBA00049243"/>
    </source>
</evidence>
<comment type="catalytic activity">
    <reaction evidence="8">
        <text>a primary alcohol + NAD(+) = an aldehyde + NADH + H(+)</text>
        <dbReference type="Rhea" id="RHEA:10736"/>
        <dbReference type="ChEBI" id="CHEBI:15378"/>
        <dbReference type="ChEBI" id="CHEBI:15734"/>
        <dbReference type="ChEBI" id="CHEBI:17478"/>
        <dbReference type="ChEBI" id="CHEBI:57540"/>
        <dbReference type="ChEBI" id="CHEBI:57945"/>
        <dbReference type="EC" id="1.1.1.1"/>
    </reaction>
</comment>
<dbReference type="InterPro" id="IPR011032">
    <property type="entry name" value="GroES-like_sf"/>
</dbReference>
<proteinExistence type="inferred from homology"/>
<keyword evidence="13" id="KW-1185">Reference proteome</keyword>